<protein>
    <submittedName>
        <fullName evidence="3">LLM class flavin-dependent oxidoreductase</fullName>
    </submittedName>
</protein>
<keyword evidence="1" id="KW-0560">Oxidoreductase</keyword>
<dbReference type="PANTHER" id="PTHR43244">
    <property type="match status" value="1"/>
</dbReference>
<evidence type="ECO:0000256" key="1">
    <source>
        <dbReference type="ARBA" id="ARBA00023002"/>
    </source>
</evidence>
<reference evidence="3 4" key="1">
    <citation type="submission" date="2024-06" db="EMBL/GenBank/DDBJ databases">
        <title>The Natural Products Discovery Center: Release of the First 8490 Sequenced Strains for Exploring Actinobacteria Biosynthetic Diversity.</title>
        <authorList>
            <person name="Kalkreuter E."/>
            <person name="Kautsar S.A."/>
            <person name="Yang D."/>
            <person name="Bader C.D."/>
            <person name="Teijaro C.N."/>
            <person name="Fluegel L."/>
            <person name="Davis C.M."/>
            <person name="Simpson J.R."/>
            <person name="Lauterbach L."/>
            <person name="Steele A.D."/>
            <person name="Gui C."/>
            <person name="Meng S."/>
            <person name="Li G."/>
            <person name="Viehrig K."/>
            <person name="Ye F."/>
            <person name="Su P."/>
            <person name="Kiefer A.F."/>
            <person name="Nichols A."/>
            <person name="Cepeda A.J."/>
            <person name="Yan W."/>
            <person name="Fan B."/>
            <person name="Jiang Y."/>
            <person name="Adhikari A."/>
            <person name="Zheng C.-J."/>
            <person name="Schuster L."/>
            <person name="Cowan T.M."/>
            <person name="Smanski M.J."/>
            <person name="Chevrette M.G."/>
            <person name="De Carvalho L.P.S."/>
            <person name="Shen B."/>
        </authorList>
    </citation>
    <scope>NUCLEOTIDE SEQUENCE [LARGE SCALE GENOMIC DNA]</scope>
    <source>
        <strain evidence="3 4">NPDC033843</strain>
    </source>
</reference>
<dbReference type="RefSeq" id="WP_334580378.1">
    <property type="nucleotide sequence ID" value="NZ_JBEZVE010000009.1"/>
</dbReference>
<dbReference type="EMBL" id="JBEZVE010000009">
    <property type="protein sequence ID" value="MEU3782526.1"/>
    <property type="molecule type" value="Genomic_DNA"/>
</dbReference>
<dbReference type="PANTHER" id="PTHR43244:SF1">
    <property type="entry name" value="5,10-METHYLENETETRAHYDROMETHANOPTERIN REDUCTASE"/>
    <property type="match status" value="1"/>
</dbReference>
<dbReference type="InterPro" id="IPR011251">
    <property type="entry name" value="Luciferase-like_dom"/>
</dbReference>
<organism evidence="3 4">
    <name type="scientific">Streptomyces sp. 900129855</name>
    <dbReference type="NCBI Taxonomy" id="3155129"/>
    <lineage>
        <taxon>Bacteria</taxon>
        <taxon>Bacillati</taxon>
        <taxon>Actinomycetota</taxon>
        <taxon>Actinomycetes</taxon>
        <taxon>Kitasatosporales</taxon>
        <taxon>Streptomycetaceae</taxon>
        <taxon>Streptomyces</taxon>
    </lineage>
</organism>
<comment type="caution">
    <text evidence="3">The sequence shown here is derived from an EMBL/GenBank/DDBJ whole genome shotgun (WGS) entry which is preliminary data.</text>
</comment>
<evidence type="ECO:0000313" key="3">
    <source>
        <dbReference type="EMBL" id="MEU3782526.1"/>
    </source>
</evidence>
<dbReference type="Proteomes" id="UP001550739">
    <property type="component" value="Unassembled WGS sequence"/>
</dbReference>
<accession>A0ABV2ZIZ7</accession>
<dbReference type="InterPro" id="IPR050564">
    <property type="entry name" value="F420-G6PD/mer"/>
</dbReference>
<sequence>MTNLRIGVMFDRDWAPEGLPGFARQVEALGVDDLWVVEDLGWNGGLSAAAVALGATERLRVGIGIAPAPLRSPALLAMELATLARVFPGRLVAGVGHGVREWMVSVGVAPRSPLALLEETITSVRALLRGERVEVDGREVRLDGVQLVHPPVQVPPVVAGVVRPRSLELSGRVADGTLIAEGHGPSDLENIRELTAKGGAGSDHTHTVFSFTCVGDDPDEVARTLHPHTEGHGAWLGRPQEEVFTVSGTPAQAVGDIRALAASGADTVVLRIVGAEPLPQLEAVLDALRAGPAAD</sequence>
<dbReference type="Pfam" id="PF00296">
    <property type="entry name" value="Bac_luciferase"/>
    <property type="match status" value="1"/>
</dbReference>
<dbReference type="Gene3D" id="3.20.20.30">
    <property type="entry name" value="Luciferase-like domain"/>
    <property type="match status" value="1"/>
</dbReference>
<dbReference type="InterPro" id="IPR036661">
    <property type="entry name" value="Luciferase-like_sf"/>
</dbReference>
<dbReference type="SUPFAM" id="SSF51679">
    <property type="entry name" value="Bacterial luciferase-like"/>
    <property type="match status" value="1"/>
</dbReference>
<gene>
    <name evidence="3" type="ORF">AB0E89_18450</name>
</gene>
<keyword evidence="4" id="KW-1185">Reference proteome</keyword>
<proteinExistence type="predicted"/>
<name>A0ABV2ZIZ7_9ACTN</name>
<evidence type="ECO:0000313" key="4">
    <source>
        <dbReference type="Proteomes" id="UP001550739"/>
    </source>
</evidence>
<feature type="domain" description="Luciferase-like" evidence="2">
    <location>
        <begin position="20"/>
        <end position="230"/>
    </location>
</feature>
<evidence type="ECO:0000259" key="2">
    <source>
        <dbReference type="Pfam" id="PF00296"/>
    </source>
</evidence>